<gene>
    <name evidence="1" type="ORF">BWY73_00047</name>
</gene>
<comment type="caution">
    <text evidence="1">The sequence shown here is derived from an EMBL/GenBank/DDBJ whole genome shotgun (WGS) entry which is preliminary data.</text>
</comment>
<name>A0A1V5MKY0_UNCT6</name>
<dbReference type="EMBL" id="MWAK01000003">
    <property type="protein sequence ID" value="OPZ93903.1"/>
    <property type="molecule type" value="Genomic_DNA"/>
</dbReference>
<proteinExistence type="predicted"/>
<reference evidence="1" key="1">
    <citation type="submission" date="2017-02" db="EMBL/GenBank/DDBJ databases">
        <title>Delving into the versatile metabolic prowess of the omnipresent phylum Bacteroidetes.</title>
        <authorList>
            <person name="Nobu M.K."/>
            <person name="Mei R."/>
            <person name="Narihiro T."/>
            <person name="Kuroda K."/>
            <person name="Liu W.-T."/>
        </authorList>
    </citation>
    <scope>NUCLEOTIDE SEQUENCE</scope>
    <source>
        <strain evidence="1">ADurb.Bin417</strain>
    </source>
</reference>
<dbReference type="Proteomes" id="UP000485484">
    <property type="component" value="Unassembled WGS sequence"/>
</dbReference>
<sequence length="160" mass="17978">MEGQAIKPTGCCDPFDPGPWQEKEITWREKLFVKDHVTSFLHVPLNMGGKIVKNLGLIEKASARATRLMLTDEKSTWGSDIYIDVAREVPGAQMATISGTFLTKVFEGPYRNAGQWAEEMKAYVKGQGKQLKKLYFSYTTCPKCARAYGKNYVVLFAQVD</sequence>
<dbReference type="AlphaFoldDB" id="A0A1V5MKY0"/>
<organism evidence="1">
    <name type="scientific">candidate division TA06 bacterium ADurb.Bin417</name>
    <dbReference type="NCBI Taxonomy" id="1852828"/>
    <lineage>
        <taxon>Bacteria</taxon>
        <taxon>Bacteria division TA06</taxon>
    </lineage>
</organism>
<dbReference type="Pfam" id="PF20603">
    <property type="entry name" value="Bact_hydrolase"/>
    <property type="match status" value="1"/>
</dbReference>
<accession>A0A1V5MKY0</accession>
<evidence type="ECO:0000313" key="1">
    <source>
        <dbReference type="EMBL" id="OPZ93903.1"/>
    </source>
</evidence>
<protein>
    <submittedName>
        <fullName evidence="1">Uncharacterized protein</fullName>
    </submittedName>
</protein>
<dbReference type="InterPro" id="IPR046766">
    <property type="entry name" value="Bact_hydrolase"/>
</dbReference>